<name>A0A7R9JXI1_TIMGE</name>
<gene>
    <name evidence="1" type="ORF">TGEB3V08_LOCUS5101</name>
</gene>
<dbReference type="EMBL" id="OE840841">
    <property type="protein sequence ID" value="CAD7592893.1"/>
    <property type="molecule type" value="Genomic_DNA"/>
</dbReference>
<sequence length="139" mass="15203">MDLNYCLTLDTKSRAALEEMALWCSVTQSYLQLPNLANALVVLSSTAEDGEIEVRISVGIPEQNSNPDLPVICSSVYCECDVLYQSTTEAVHPTETRTSISPSSAVELNTTSALANYATEAGYFEKPKETFTKRLNLVT</sequence>
<dbReference type="AlphaFoldDB" id="A0A7R9JXI1"/>
<accession>A0A7R9JXI1</accession>
<organism evidence="1">
    <name type="scientific">Timema genevievae</name>
    <name type="common">Walking stick</name>
    <dbReference type="NCBI Taxonomy" id="629358"/>
    <lineage>
        <taxon>Eukaryota</taxon>
        <taxon>Metazoa</taxon>
        <taxon>Ecdysozoa</taxon>
        <taxon>Arthropoda</taxon>
        <taxon>Hexapoda</taxon>
        <taxon>Insecta</taxon>
        <taxon>Pterygota</taxon>
        <taxon>Neoptera</taxon>
        <taxon>Polyneoptera</taxon>
        <taxon>Phasmatodea</taxon>
        <taxon>Timematodea</taxon>
        <taxon>Timematoidea</taxon>
        <taxon>Timematidae</taxon>
        <taxon>Timema</taxon>
    </lineage>
</organism>
<reference evidence="1" key="1">
    <citation type="submission" date="2020-11" db="EMBL/GenBank/DDBJ databases">
        <authorList>
            <person name="Tran Van P."/>
        </authorList>
    </citation>
    <scope>NUCLEOTIDE SEQUENCE</scope>
</reference>
<proteinExistence type="predicted"/>
<evidence type="ECO:0000313" key="1">
    <source>
        <dbReference type="EMBL" id="CAD7592893.1"/>
    </source>
</evidence>
<protein>
    <submittedName>
        <fullName evidence="1">Uncharacterized protein</fullName>
    </submittedName>
</protein>